<dbReference type="EMBL" id="BK002712">
    <property type="protein sequence ID" value="DAA04217.1"/>
    <property type="molecule type" value="Genomic_DNA"/>
</dbReference>
<evidence type="ECO:0000256" key="1">
    <source>
        <dbReference type="SAM" id="MobiDB-lite"/>
    </source>
</evidence>
<sequence>MTLLIKPEPNGALFIARLLSTDNFHNYMQSPCSAHLSAQSVALQRPFVALHKGKLNFKSMLPQKGPFPSFAIHIDTSGKPYTTYAPYPPGQDTHKAERRLPLIRKLSATGRMQFNLLPPPGIRSPAEPGRTVTWAGTRSRCPVN</sequence>
<proteinExistence type="predicted"/>
<organism evidence="2">
    <name type="scientific">Drosophila melanogaster</name>
    <name type="common">Fruit fly</name>
    <dbReference type="NCBI Taxonomy" id="7227"/>
    <lineage>
        <taxon>Eukaryota</taxon>
        <taxon>Metazoa</taxon>
        <taxon>Ecdysozoa</taxon>
        <taxon>Arthropoda</taxon>
        <taxon>Hexapoda</taxon>
        <taxon>Insecta</taxon>
        <taxon>Pterygota</taxon>
        <taxon>Neoptera</taxon>
        <taxon>Endopterygota</taxon>
        <taxon>Diptera</taxon>
        <taxon>Brachycera</taxon>
        <taxon>Muscomorpha</taxon>
        <taxon>Ephydroidea</taxon>
        <taxon>Drosophilidae</taxon>
        <taxon>Drosophila</taxon>
        <taxon>Sophophora</taxon>
    </lineage>
</organism>
<dbReference type="AlphaFoldDB" id="Q6IJK4"/>
<feature type="region of interest" description="Disordered" evidence="1">
    <location>
        <begin position="117"/>
        <end position="144"/>
    </location>
</feature>
<name>Q6IJK4_DROME</name>
<gene>
    <name evidence="2" type="ORF">HDC14726</name>
</gene>
<evidence type="ECO:0000313" key="2">
    <source>
        <dbReference type="EMBL" id="DAA04217.1"/>
    </source>
</evidence>
<accession>Q6IJK4</accession>
<protein>
    <submittedName>
        <fullName evidence="2">HDC14726</fullName>
    </submittedName>
</protein>
<reference evidence="2" key="1">
    <citation type="journal article" date="2003" name="Genome Biol.">
        <title>An integrated gene annotation and transcriptional profiling approach towards the full gene content of the Drosophila genome.</title>
        <authorList>
            <person name="Hild M."/>
            <person name="Beckmann B."/>
            <person name="Haas S.A."/>
            <person name="Koch B."/>
            <person name="Solovyev V."/>
            <person name="Busold C."/>
            <person name="Fellenberg K."/>
            <person name="Boutros M."/>
            <person name="Vingron M."/>
            <person name="Sauer F."/>
            <person name="Hoheisel J.D."/>
            <person name="Paro R."/>
        </authorList>
    </citation>
    <scope>NUCLEOTIDE SEQUENCE</scope>
</reference>